<dbReference type="Pfam" id="PF22636">
    <property type="entry name" value="FlK"/>
    <property type="match status" value="1"/>
</dbReference>
<evidence type="ECO:0000259" key="1">
    <source>
        <dbReference type="Pfam" id="PF22636"/>
    </source>
</evidence>
<dbReference type="InterPro" id="IPR029069">
    <property type="entry name" value="HotDog_dom_sf"/>
</dbReference>
<dbReference type="InterPro" id="IPR054485">
    <property type="entry name" value="FlK-like_dom"/>
</dbReference>
<dbReference type="Gene3D" id="3.10.129.10">
    <property type="entry name" value="Hotdog Thioesterase"/>
    <property type="match status" value="1"/>
</dbReference>
<proteinExistence type="predicted"/>
<reference evidence="2" key="1">
    <citation type="journal article" date="2014" name="Front. Microbiol.">
        <title>High frequency of phylogenetically diverse reductive dehalogenase-homologous genes in deep subseafloor sedimentary metagenomes.</title>
        <authorList>
            <person name="Kawai M."/>
            <person name="Futagami T."/>
            <person name="Toyoda A."/>
            <person name="Takaki Y."/>
            <person name="Nishi S."/>
            <person name="Hori S."/>
            <person name="Arai W."/>
            <person name="Tsubouchi T."/>
            <person name="Morono Y."/>
            <person name="Uchiyama I."/>
            <person name="Ito T."/>
            <person name="Fujiyama A."/>
            <person name="Inagaki F."/>
            <person name="Takami H."/>
        </authorList>
    </citation>
    <scope>NUCLEOTIDE SEQUENCE</scope>
    <source>
        <strain evidence="2">Expedition CK06-06</strain>
    </source>
</reference>
<evidence type="ECO:0000313" key="2">
    <source>
        <dbReference type="EMBL" id="GAG53669.1"/>
    </source>
</evidence>
<dbReference type="SUPFAM" id="SSF54637">
    <property type="entry name" value="Thioesterase/thiol ester dehydrase-isomerase"/>
    <property type="match status" value="1"/>
</dbReference>
<name>X0YCS9_9ZZZZ</name>
<protein>
    <recommendedName>
        <fullName evidence="1">Fluoroacetyl-CoA-specific thioesterase-like domain-containing protein</fullName>
    </recommendedName>
</protein>
<sequence length="71" mass="7911">MAKLYMMYVTASLFVKFKKPTPLDKPVTLRARVKEVEGNRITIDCELYSGDAICATGEIVTVGVDPDIFIK</sequence>
<organism evidence="2">
    <name type="scientific">marine sediment metagenome</name>
    <dbReference type="NCBI Taxonomy" id="412755"/>
    <lineage>
        <taxon>unclassified sequences</taxon>
        <taxon>metagenomes</taxon>
        <taxon>ecological metagenomes</taxon>
    </lineage>
</organism>
<dbReference type="AlphaFoldDB" id="X0YCS9"/>
<dbReference type="EMBL" id="BART01008331">
    <property type="protein sequence ID" value="GAG53669.1"/>
    <property type="molecule type" value="Genomic_DNA"/>
</dbReference>
<accession>X0YCS9</accession>
<gene>
    <name evidence="2" type="ORF">S01H4_18768</name>
</gene>
<comment type="caution">
    <text evidence="2">The sequence shown here is derived from an EMBL/GenBank/DDBJ whole genome shotgun (WGS) entry which is preliminary data.</text>
</comment>
<feature type="domain" description="Fluoroacetyl-CoA-specific thioesterase-like" evidence="1">
    <location>
        <begin position="9"/>
        <end position="61"/>
    </location>
</feature>